<comment type="caution">
    <text evidence="9">The sequence shown here is derived from an EMBL/GenBank/DDBJ whole genome shotgun (WGS) entry which is preliminary data.</text>
</comment>
<dbReference type="SUPFAM" id="SSF52540">
    <property type="entry name" value="P-loop containing nucleoside triphosphate hydrolases"/>
    <property type="match status" value="1"/>
</dbReference>
<keyword evidence="10" id="KW-1185">Reference proteome</keyword>
<dbReference type="PANTHER" id="PTHR10344:SF1">
    <property type="entry name" value="THYMIDYLATE KINASE"/>
    <property type="match status" value="1"/>
</dbReference>
<dbReference type="GO" id="GO:0005524">
    <property type="term" value="F:ATP binding"/>
    <property type="evidence" value="ECO:0007669"/>
    <property type="project" value="UniProtKB-KW"/>
</dbReference>
<dbReference type="GO" id="GO:0004798">
    <property type="term" value="F:dTMP kinase activity"/>
    <property type="evidence" value="ECO:0007669"/>
    <property type="project" value="UniProtKB-EC"/>
</dbReference>
<evidence type="ECO:0000259" key="8">
    <source>
        <dbReference type="Pfam" id="PF02223"/>
    </source>
</evidence>
<gene>
    <name evidence="9" type="ORF">CPELLU_LOCUS11242</name>
</gene>
<dbReference type="OrthoDB" id="425602at2759"/>
<dbReference type="InterPro" id="IPR027417">
    <property type="entry name" value="P-loop_NTPase"/>
</dbReference>
<keyword evidence="7" id="KW-0067">ATP-binding</keyword>
<organism evidence="9 10">
    <name type="scientific">Cetraspora pellucida</name>
    <dbReference type="NCBI Taxonomy" id="1433469"/>
    <lineage>
        <taxon>Eukaryota</taxon>
        <taxon>Fungi</taxon>
        <taxon>Fungi incertae sedis</taxon>
        <taxon>Mucoromycota</taxon>
        <taxon>Glomeromycotina</taxon>
        <taxon>Glomeromycetes</taxon>
        <taxon>Diversisporales</taxon>
        <taxon>Gigasporaceae</taxon>
        <taxon>Cetraspora</taxon>
    </lineage>
</organism>
<evidence type="ECO:0000256" key="5">
    <source>
        <dbReference type="ARBA" id="ARBA00022741"/>
    </source>
</evidence>
<evidence type="ECO:0000256" key="4">
    <source>
        <dbReference type="ARBA" id="ARBA00022727"/>
    </source>
</evidence>
<dbReference type="Proteomes" id="UP000789759">
    <property type="component" value="Unassembled WGS sequence"/>
</dbReference>
<accession>A0A9N9ETL8</accession>
<keyword evidence="6" id="KW-0418">Kinase</keyword>
<keyword evidence="3" id="KW-0808">Transferase</keyword>
<evidence type="ECO:0000256" key="6">
    <source>
        <dbReference type="ARBA" id="ARBA00022777"/>
    </source>
</evidence>
<dbReference type="EC" id="2.7.4.9" evidence="2"/>
<name>A0A9N9ETL8_9GLOM</name>
<dbReference type="AlphaFoldDB" id="A0A9N9ETL8"/>
<dbReference type="GO" id="GO:0005739">
    <property type="term" value="C:mitochondrion"/>
    <property type="evidence" value="ECO:0007669"/>
    <property type="project" value="TreeGrafter"/>
</dbReference>
<feature type="domain" description="Thymidylate kinase-like" evidence="8">
    <location>
        <begin position="17"/>
        <end position="194"/>
    </location>
</feature>
<protein>
    <recommendedName>
        <fullName evidence="2">dTMP kinase</fullName>
        <ecNumber evidence="2">2.7.4.9</ecNumber>
    </recommendedName>
</protein>
<reference evidence="9" key="1">
    <citation type="submission" date="2021-06" db="EMBL/GenBank/DDBJ databases">
        <authorList>
            <person name="Kallberg Y."/>
            <person name="Tangrot J."/>
            <person name="Rosling A."/>
        </authorList>
    </citation>
    <scope>NUCLEOTIDE SEQUENCE</scope>
    <source>
        <strain evidence="9">FL966</strain>
    </source>
</reference>
<evidence type="ECO:0000256" key="3">
    <source>
        <dbReference type="ARBA" id="ARBA00022679"/>
    </source>
</evidence>
<dbReference type="NCBIfam" id="TIGR00041">
    <property type="entry name" value="DTMP_kinase"/>
    <property type="match status" value="1"/>
</dbReference>
<dbReference type="EMBL" id="CAJVQA010009793">
    <property type="protein sequence ID" value="CAG8689976.1"/>
    <property type="molecule type" value="Genomic_DNA"/>
</dbReference>
<dbReference type="GO" id="GO:0005829">
    <property type="term" value="C:cytosol"/>
    <property type="evidence" value="ECO:0007669"/>
    <property type="project" value="TreeGrafter"/>
</dbReference>
<evidence type="ECO:0000256" key="2">
    <source>
        <dbReference type="ARBA" id="ARBA00012980"/>
    </source>
</evidence>
<comment type="similarity">
    <text evidence="1">Belongs to the thymidylate kinase family.</text>
</comment>
<dbReference type="PANTHER" id="PTHR10344">
    <property type="entry name" value="THYMIDYLATE KINASE"/>
    <property type="match status" value="1"/>
</dbReference>
<dbReference type="GO" id="GO:0006235">
    <property type="term" value="P:dTTP biosynthetic process"/>
    <property type="evidence" value="ECO:0007669"/>
    <property type="project" value="TreeGrafter"/>
</dbReference>
<dbReference type="InterPro" id="IPR018094">
    <property type="entry name" value="Thymidylate_kinase"/>
</dbReference>
<dbReference type="GO" id="GO:0005634">
    <property type="term" value="C:nucleus"/>
    <property type="evidence" value="ECO:0007669"/>
    <property type="project" value="TreeGrafter"/>
</dbReference>
<keyword evidence="5" id="KW-0547">Nucleotide-binding</keyword>
<dbReference type="GO" id="GO:0006227">
    <property type="term" value="P:dUDP biosynthetic process"/>
    <property type="evidence" value="ECO:0007669"/>
    <property type="project" value="TreeGrafter"/>
</dbReference>
<evidence type="ECO:0000313" key="9">
    <source>
        <dbReference type="EMBL" id="CAG8689976.1"/>
    </source>
</evidence>
<proteinExistence type="inferred from homology"/>
<dbReference type="GO" id="GO:0004550">
    <property type="term" value="F:nucleoside diphosphate kinase activity"/>
    <property type="evidence" value="ECO:0007669"/>
    <property type="project" value="TreeGrafter"/>
</dbReference>
<dbReference type="InterPro" id="IPR039430">
    <property type="entry name" value="Thymidylate_kin-like_dom"/>
</dbReference>
<sequence>MSTLSLSGSKRGAFIVFEGCDRAGKSTQTEKLVNYLNEHGFAAAKGKFPARSLEPLGPIIDDYLKNDVEFCDKAFHFLLSANIWEQESYVKNTILNGKTLVMDRYAYTGVAYLTARGLDLNWCKTSYIGLPSPDIIFFMDMPLEESVKRDGYGSERFDKIEIQEKAKNAYLSMTGPEWKILDGRQSIDELHEQIVKMSLE</sequence>
<keyword evidence="4" id="KW-0545">Nucleotide biosynthesis</keyword>
<evidence type="ECO:0000313" key="10">
    <source>
        <dbReference type="Proteomes" id="UP000789759"/>
    </source>
</evidence>
<dbReference type="Gene3D" id="3.40.50.300">
    <property type="entry name" value="P-loop containing nucleotide triphosphate hydrolases"/>
    <property type="match status" value="1"/>
</dbReference>
<dbReference type="CDD" id="cd01672">
    <property type="entry name" value="TMPK"/>
    <property type="match status" value="1"/>
</dbReference>
<evidence type="ECO:0000256" key="1">
    <source>
        <dbReference type="ARBA" id="ARBA00009776"/>
    </source>
</evidence>
<dbReference type="GO" id="GO:0006233">
    <property type="term" value="P:dTDP biosynthetic process"/>
    <property type="evidence" value="ECO:0007669"/>
    <property type="project" value="InterPro"/>
</dbReference>
<feature type="non-terminal residue" evidence="9">
    <location>
        <position position="200"/>
    </location>
</feature>
<evidence type="ECO:0000256" key="7">
    <source>
        <dbReference type="ARBA" id="ARBA00022840"/>
    </source>
</evidence>
<dbReference type="Pfam" id="PF02223">
    <property type="entry name" value="Thymidylate_kin"/>
    <property type="match status" value="1"/>
</dbReference>